<dbReference type="Proteomes" id="UP000184047">
    <property type="component" value="Unassembled WGS sequence"/>
</dbReference>
<dbReference type="STRING" id="421058.SAMN05421866_4343"/>
<dbReference type="EMBL" id="FQWT01000009">
    <property type="protein sequence ID" value="SHH94184.1"/>
    <property type="molecule type" value="Genomic_DNA"/>
</dbReference>
<dbReference type="SUPFAM" id="SSF55486">
    <property type="entry name" value="Metalloproteases ('zincins'), catalytic domain"/>
    <property type="match status" value="1"/>
</dbReference>
<dbReference type="Gene3D" id="3.40.390.10">
    <property type="entry name" value="Collagenase (Catalytic Domain)"/>
    <property type="match status" value="1"/>
</dbReference>
<dbReference type="SMART" id="SM00060">
    <property type="entry name" value="FN3"/>
    <property type="match status" value="2"/>
</dbReference>
<feature type="domain" description="Fibronectin type-III" evidence="3">
    <location>
        <begin position="653"/>
        <end position="738"/>
    </location>
</feature>
<dbReference type="Pfam" id="PF00041">
    <property type="entry name" value="fn3"/>
    <property type="match status" value="1"/>
</dbReference>
<evidence type="ECO:0000259" key="3">
    <source>
        <dbReference type="PROSITE" id="PS50853"/>
    </source>
</evidence>
<accession>A0A1M5X3U3</accession>
<name>A0A1M5X3U3_9FLAO</name>
<keyword evidence="5" id="KW-1185">Reference proteome</keyword>
<dbReference type="InterPro" id="IPR036116">
    <property type="entry name" value="FN3_sf"/>
</dbReference>
<dbReference type="OrthoDB" id="9792152at2"/>
<dbReference type="Pfam" id="PF20009">
    <property type="entry name" value="GEVED"/>
    <property type="match status" value="1"/>
</dbReference>
<sequence>MKKIFTSVFSLCMFAAATAQWTPSTGRSGEVIQRSDVKEYYALDISLLRSQLAGAQEMGQNAKPIAISLPTLDGKIERFNVYSFPVIAKDLADQYQLGSYVGVGIDDPSKYLRFSLAPNDFQSMIIKDGVYQFIEPQNASKTIYGVHGKTKPSGSQGFLCSMDEDILSKKEIAQLYNTHKSFANNNTDFSKSSDKKYRTLRLALSVTGEYTAYFGGTQAGALTAMNATLSRVNGVFEKDMGIHLNMVNYPTLVYMDSATDPYSPASQMNNWNVQLQQTLTSVVGNENYDIGHLFGRSGGGGNAGCIGCICVNPATPTAKAKGSGYTSPANAIPQGDTFDIDYVAHEMGHQLGANHTFSHNLEGAGVNMEPGSGSTIMGYAGITNADVQDNSDPYFHVVSILQVQNNLVAKTCDVETSVTNNPPVIAALNDYSIPKGTAFALTGNAIDPEGNPMTFTWEQFDNASVPVTSVNGNTGSGPLFRSILPSTSPTRYFPKLSTVLAGNLSSSADWETVSTRARSSSFVFTARDNSPIVNEQQTNSALQNINVGNEGPFKVTSTTVYNNTAGAVTWDVVNTNSGIYNAPNVKIDYTADNGLTWVVVSPSTPNDGAEAFTFSSLPTGTNIKIRVSAVGNVFYAIGNATVAASTATCSSAAATGVAASGLTISSGNITWAPVQGATYTLRYRKTGTTNWVTVNVPTNSYYISGLEDTTQYEVQVANICGSTVGTYSASTNFSTLPYAYCTNATGSSDDEYISNVSVTPVGMSAVSNTSAASTYTDYTTDLSKLITLRQGSSGNAISVTKAWTSSQYNEGVTAWIDFNRDGNFTDSEIIFTSPSNMVTPVSGTFSVPANAYTDKKVIMRVVMAYEDQPENGCNGFAYGEIEDYPVQIQLALGTSDVSNPNNDIQIYPNPVVDILNVTKVSDKAVYKIYNTAGQLVGNGNINDGKINVSSLVKGGYVITIDEKDKDQFRSKFIKK</sequence>
<evidence type="ECO:0000313" key="5">
    <source>
        <dbReference type="Proteomes" id="UP000184047"/>
    </source>
</evidence>
<reference evidence="5" key="1">
    <citation type="submission" date="2016-11" db="EMBL/GenBank/DDBJ databases">
        <authorList>
            <person name="Varghese N."/>
            <person name="Submissions S."/>
        </authorList>
    </citation>
    <scope>NUCLEOTIDE SEQUENCE [LARGE SCALE GENOMIC DNA]</scope>
    <source>
        <strain evidence="5">DSM 19055</strain>
    </source>
</reference>
<evidence type="ECO:0000256" key="2">
    <source>
        <dbReference type="SAM" id="SignalP"/>
    </source>
</evidence>
<organism evidence="4 5">
    <name type="scientific">Chryseobacterium oranimense</name>
    <dbReference type="NCBI Taxonomy" id="421058"/>
    <lineage>
        <taxon>Bacteria</taxon>
        <taxon>Pseudomonadati</taxon>
        <taxon>Bacteroidota</taxon>
        <taxon>Flavobacteriia</taxon>
        <taxon>Flavobacteriales</taxon>
        <taxon>Weeksellaceae</taxon>
        <taxon>Chryseobacterium group</taxon>
        <taxon>Chryseobacterium</taxon>
    </lineage>
</organism>
<feature type="signal peptide" evidence="2">
    <location>
        <begin position="1"/>
        <end position="19"/>
    </location>
</feature>
<evidence type="ECO:0000256" key="1">
    <source>
        <dbReference type="ARBA" id="ARBA00022729"/>
    </source>
</evidence>
<dbReference type="InterPro" id="IPR045474">
    <property type="entry name" value="GEVED"/>
</dbReference>
<dbReference type="PROSITE" id="PS50853">
    <property type="entry name" value="FN3"/>
    <property type="match status" value="1"/>
</dbReference>
<dbReference type="InterPro" id="IPR024079">
    <property type="entry name" value="MetalloPept_cat_dom_sf"/>
</dbReference>
<dbReference type="RefSeq" id="WP_073066787.1">
    <property type="nucleotide sequence ID" value="NZ_FQWT01000009.1"/>
</dbReference>
<evidence type="ECO:0000313" key="4">
    <source>
        <dbReference type="EMBL" id="SHH94184.1"/>
    </source>
</evidence>
<dbReference type="CDD" id="cd00063">
    <property type="entry name" value="FN3"/>
    <property type="match status" value="1"/>
</dbReference>
<dbReference type="GO" id="GO:0008237">
    <property type="term" value="F:metallopeptidase activity"/>
    <property type="evidence" value="ECO:0007669"/>
    <property type="project" value="InterPro"/>
</dbReference>
<dbReference type="Pfam" id="PF13583">
    <property type="entry name" value="Reprolysin_4"/>
    <property type="match status" value="1"/>
</dbReference>
<feature type="chain" id="PRO_5013313942" evidence="2">
    <location>
        <begin position="20"/>
        <end position="975"/>
    </location>
</feature>
<dbReference type="Pfam" id="PF18962">
    <property type="entry name" value="Por_Secre_tail"/>
    <property type="match status" value="1"/>
</dbReference>
<gene>
    <name evidence="4" type="ORF">SAMN05421866_4343</name>
</gene>
<dbReference type="InterPro" id="IPR013783">
    <property type="entry name" value="Ig-like_fold"/>
</dbReference>
<dbReference type="SUPFAM" id="SSF49265">
    <property type="entry name" value="Fibronectin type III"/>
    <property type="match status" value="1"/>
</dbReference>
<dbReference type="InterPro" id="IPR003961">
    <property type="entry name" value="FN3_dom"/>
</dbReference>
<dbReference type="Gene3D" id="2.60.40.10">
    <property type="entry name" value="Immunoglobulins"/>
    <property type="match status" value="1"/>
</dbReference>
<dbReference type="NCBIfam" id="TIGR04183">
    <property type="entry name" value="Por_Secre_tail"/>
    <property type="match status" value="1"/>
</dbReference>
<keyword evidence="1 2" id="KW-0732">Signal</keyword>
<dbReference type="InterPro" id="IPR026444">
    <property type="entry name" value="Secre_tail"/>
</dbReference>
<protein>
    <submittedName>
        <fullName evidence="4">Por secretion system C-terminal sorting domain-containing protein</fullName>
    </submittedName>
</protein>
<proteinExistence type="predicted"/>
<dbReference type="eggNOG" id="COG4935">
    <property type="taxonomic scope" value="Bacteria"/>
</dbReference>
<dbReference type="AlphaFoldDB" id="A0A1M5X3U3"/>